<organism evidence="1 2">
    <name type="scientific">Cephalotus follicularis</name>
    <name type="common">Albany pitcher plant</name>
    <dbReference type="NCBI Taxonomy" id="3775"/>
    <lineage>
        <taxon>Eukaryota</taxon>
        <taxon>Viridiplantae</taxon>
        <taxon>Streptophyta</taxon>
        <taxon>Embryophyta</taxon>
        <taxon>Tracheophyta</taxon>
        <taxon>Spermatophyta</taxon>
        <taxon>Magnoliopsida</taxon>
        <taxon>eudicotyledons</taxon>
        <taxon>Gunneridae</taxon>
        <taxon>Pentapetalae</taxon>
        <taxon>rosids</taxon>
        <taxon>fabids</taxon>
        <taxon>Oxalidales</taxon>
        <taxon>Cephalotaceae</taxon>
        <taxon>Cephalotus</taxon>
    </lineage>
</organism>
<evidence type="ECO:0000313" key="1">
    <source>
        <dbReference type="EMBL" id="GAV61379.1"/>
    </source>
</evidence>
<gene>
    <name evidence="1" type="ORF">CFOL_v3_04906</name>
</gene>
<dbReference type="PANTHER" id="PTHR33240:SF15">
    <property type="entry name" value="GAG-PRO-LIKE PROTEIN"/>
    <property type="match status" value="1"/>
</dbReference>
<accession>A0A1Q3B075</accession>
<evidence type="ECO:0008006" key="3">
    <source>
        <dbReference type="Google" id="ProtNLM"/>
    </source>
</evidence>
<dbReference type="CDD" id="cd00303">
    <property type="entry name" value="retropepsin_like"/>
    <property type="match status" value="1"/>
</dbReference>
<proteinExistence type="predicted"/>
<dbReference type="InParanoid" id="A0A1Q3B075"/>
<dbReference type="EMBL" id="BDDD01000198">
    <property type="protein sequence ID" value="GAV61379.1"/>
    <property type="molecule type" value="Genomic_DNA"/>
</dbReference>
<feature type="non-terminal residue" evidence="1">
    <location>
        <position position="1"/>
    </location>
</feature>
<dbReference type="OrthoDB" id="2919534at2759"/>
<dbReference type="AlphaFoldDB" id="A0A1Q3B075"/>
<dbReference type="PANTHER" id="PTHR33240">
    <property type="entry name" value="OS08G0508500 PROTEIN"/>
    <property type="match status" value="1"/>
</dbReference>
<keyword evidence="2" id="KW-1185">Reference proteome</keyword>
<sequence>KYYQYHRDHGHDMEECRHLKNQIEDLIHKAHLRKYVDRNTPHGRRERREEATARKIYARQTFVVQQYTHSKRLKTGGQDEVIFLSEADLEGVRLPHDDPVVVTLQMELFTMKRILLDSGSSADILYKHAFDQLRIPEDQLWPVKTPLVGFVGEMIHLLGAIDLSVVAGTAPCQTQVQNIFLLVDTPNPYNTIIGCPGLNLMEA</sequence>
<feature type="non-terminal residue" evidence="1">
    <location>
        <position position="203"/>
    </location>
</feature>
<evidence type="ECO:0000313" key="2">
    <source>
        <dbReference type="Proteomes" id="UP000187406"/>
    </source>
</evidence>
<comment type="caution">
    <text evidence="1">The sequence shown here is derived from an EMBL/GenBank/DDBJ whole genome shotgun (WGS) entry which is preliminary data.</text>
</comment>
<reference evidence="2" key="1">
    <citation type="submission" date="2016-04" db="EMBL/GenBank/DDBJ databases">
        <title>Cephalotus genome sequencing.</title>
        <authorList>
            <person name="Fukushima K."/>
            <person name="Hasebe M."/>
            <person name="Fang X."/>
        </authorList>
    </citation>
    <scope>NUCLEOTIDE SEQUENCE [LARGE SCALE GENOMIC DNA]</scope>
    <source>
        <strain evidence="2">cv. St1</strain>
    </source>
</reference>
<dbReference type="Proteomes" id="UP000187406">
    <property type="component" value="Unassembled WGS sequence"/>
</dbReference>
<name>A0A1Q3B075_CEPFO</name>
<protein>
    <recommendedName>
        <fullName evidence="3">Gag-asp_proteas domain-containing protein</fullName>
    </recommendedName>
</protein>